<accession>A0A8B6HLY7</accession>
<evidence type="ECO:0000259" key="5">
    <source>
        <dbReference type="PROSITE" id="PS50835"/>
    </source>
</evidence>
<dbReference type="InterPro" id="IPR036179">
    <property type="entry name" value="Ig-like_dom_sf"/>
</dbReference>
<dbReference type="SUPFAM" id="SSF57196">
    <property type="entry name" value="EGF/Laminin"/>
    <property type="match status" value="1"/>
</dbReference>
<evidence type="ECO:0000313" key="7">
    <source>
        <dbReference type="EMBL" id="VDI81690.1"/>
    </source>
</evidence>
<dbReference type="Pfam" id="PF07679">
    <property type="entry name" value="I-set"/>
    <property type="match status" value="1"/>
</dbReference>
<feature type="transmembrane region" description="Helical" evidence="3">
    <location>
        <begin position="21"/>
        <end position="41"/>
    </location>
</feature>
<evidence type="ECO:0000256" key="2">
    <source>
        <dbReference type="PROSITE-ProRule" id="PRU00076"/>
    </source>
</evidence>
<dbReference type="SMART" id="SM00179">
    <property type="entry name" value="EGF_CA"/>
    <property type="match status" value="1"/>
</dbReference>
<reference evidence="7" key="1">
    <citation type="submission" date="2018-11" db="EMBL/GenBank/DDBJ databases">
        <authorList>
            <person name="Alioto T."/>
            <person name="Alioto T."/>
        </authorList>
    </citation>
    <scope>NUCLEOTIDE SEQUENCE</scope>
</reference>
<keyword evidence="3" id="KW-1133">Transmembrane helix</keyword>
<dbReference type="Gene3D" id="2.10.25.10">
    <property type="entry name" value="Laminin"/>
    <property type="match status" value="1"/>
</dbReference>
<feature type="disulfide bond" evidence="2">
    <location>
        <begin position="75"/>
        <end position="84"/>
    </location>
</feature>
<dbReference type="SMART" id="SM00409">
    <property type="entry name" value="IG"/>
    <property type="match status" value="1"/>
</dbReference>
<keyword evidence="2" id="KW-0245">EGF-like domain</keyword>
<dbReference type="PROSITE" id="PS00022">
    <property type="entry name" value="EGF_1"/>
    <property type="match status" value="1"/>
</dbReference>
<dbReference type="PROSITE" id="PS50026">
    <property type="entry name" value="EGF_3"/>
    <property type="match status" value="1"/>
</dbReference>
<dbReference type="Pfam" id="PF00008">
    <property type="entry name" value="EGF"/>
    <property type="match status" value="1"/>
</dbReference>
<evidence type="ECO:0000256" key="3">
    <source>
        <dbReference type="SAM" id="Phobius"/>
    </source>
</evidence>
<dbReference type="CDD" id="cd00054">
    <property type="entry name" value="EGF_CA"/>
    <property type="match status" value="1"/>
</dbReference>
<keyword evidence="1 2" id="KW-1015">Disulfide bond</keyword>
<organism evidence="7 8">
    <name type="scientific">Mytilus galloprovincialis</name>
    <name type="common">Mediterranean mussel</name>
    <dbReference type="NCBI Taxonomy" id="29158"/>
    <lineage>
        <taxon>Eukaryota</taxon>
        <taxon>Metazoa</taxon>
        <taxon>Spiralia</taxon>
        <taxon>Lophotrochozoa</taxon>
        <taxon>Mollusca</taxon>
        <taxon>Bivalvia</taxon>
        <taxon>Autobranchia</taxon>
        <taxon>Pteriomorphia</taxon>
        <taxon>Mytilida</taxon>
        <taxon>Mytiloidea</taxon>
        <taxon>Mytilidae</taxon>
        <taxon>Mytilinae</taxon>
        <taxon>Mytilus</taxon>
    </lineage>
</organism>
<feature type="domain" description="EGF-like" evidence="4">
    <location>
        <begin position="49"/>
        <end position="85"/>
    </location>
</feature>
<dbReference type="AlphaFoldDB" id="A0A8B6HLY7"/>
<dbReference type="OrthoDB" id="6063046at2759"/>
<sequence length="436" mass="48179">MNLLKHTERLIREHNVNDKDMAHIFILLLQISVLLCVLVDLTSAHGADDANPCTSSHCQNGGTCRADGQSFHCECHEGYGGDFCNLDQPVIHHAIVVGDNVKLECYTNVSLPRLLDVEWFKSVDGNNTRVNLTADVTKYSGGTLSKHSLTIYRTNFDDTAGYSCRTNNTAFEVNQEFHHVAVEGVKYECSSLNENQVILNYIGIAVEVVFADQTNTECLFTPVDDKYDNFTLTVGLGNVNSTSNVSHPCNFTKTSEDYFSGRVIVRRTIKSVDTTKDNAFAVHCSYVITTNSMAQITTKPKPIVAPVLQTQPSGPKSEASYKVEVRKYNGRRLRSPKFGARVIFKAFMTPAGNETAFTVSSCQISDNNKRKVIPVIINGCGTGHPFKVTEGFKMSGLTGKSPIFKMFTLRRGHRLNIACQFFVCNESCDGSSCKTT</sequence>
<keyword evidence="3" id="KW-0812">Transmembrane</keyword>
<feature type="domain" description="ZP" evidence="6">
    <location>
        <begin position="188"/>
        <end position="436"/>
    </location>
</feature>
<dbReference type="InterPro" id="IPR013783">
    <property type="entry name" value="Ig-like_fold"/>
</dbReference>
<comment type="caution">
    <text evidence="2">Lacks conserved residue(s) required for the propagation of feature annotation.</text>
</comment>
<dbReference type="PROSITE" id="PS01186">
    <property type="entry name" value="EGF_2"/>
    <property type="match status" value="1"/>
</dbReference>
<dbReference type="SUPFAM" id="SSF48726">
    <property type="entry name" value="Immunoglobulin"/>
    <property type="match status" value="1"/>
</dbReference>
<proteinExistence type="predicted"/>
<gene>
    <name evidence="7" type="ORF">MGAL_10B064227</name>
</gene>
<comment type="caution">
    <text evidence="7">The sequence shown here is derived from an EMBL/GenBank/DDBJ whole genome shotgun (WGS) entry which is preliminary data.</text>
</comment>
<evidence type="ECO:0000313" key="8">
    <source>
        <dbReference type="Proteomes" id="UP000596742"/>
    </source>
</evidence>
<dbReference type="InterPro" id="IPR007110">
    <property type="entry name" value="Ig-like_dom"/>
</dbReference>
<dbReference type="InterPro" id="IPR057371">
    <property type="entry name" value="VERL_C"/>
</dbReference>
<dbReference type="InterPro" id="IPR001881">
    <property type="entry name" value="EGF-like_Ca-bd_dom"/>
</dbReference>
<dbReference type="Gene3D" id="2.60.40.10">
    <property type="entry name" value="Immunoglobulins"/>
    <property type="match status" value="1"/>
</dbReference>
<name>A0A8B6HLY7_MYTGA</name>
<dbReference type="Proteomes" id="UP000596742">
    <property type="component" value="Unassembled WGS sequence"/>
</dbReference>
<evidence type="ECO:0000259" key="4">
    <source>
        <dbReference type="PROSITE" id="PS50026"/>
    </source>
</evidence>
<keyword evidence="8" id="KW-1185">Reference proteome</keyword>
<dbReference type="Pfam" id="PF25272">
    <property type="entry name" value="VERL_C"/>
    <property type="match status" value="1"/>
</dbReference>
<dbReference type="InterPro" id="IPR000742">
    <property type="entry name" value="EGF"/>
</dbReference>
<dbReference type="InterPro" id="IPR003599">
    <property type="entry name" value="Ig_sub"/>
</dbReference>
<dbReference type="EMBL" id="UYJE01010286">
    <property type="protein sequence ID" value="VDI81690.1"/>
    <property type="molecule type" value="Genomic_DNA"/>
</dbReference>
<evidence type="ECO:0000256" key="1">
    <source>
        <dbReference type="ARBA" id="ARBA00023157"/>
    </source>
</evidence>
<feature type="domain" description="Ig-like" evidence="5">
    <location>
        <begin position="98"/>
        <end position="174"/>
    </location>
</feature>
<dbReference type="SMART" id="SM00181">
    <property type="entry name" value="EGF"/>
    <property type="match status" value="1"/>
</dbReference>
<protein>
    <submittedName>
        <fullName evidence="7">Uncharacterized protein</fullName>
    </submittedName>
</protein>
<dbReference type="GO" id="GO:0005509">
    <property type="term" value="F:calcium ion binding"/>
    <property type="evidence" value="ECO:0007669"/>
    <property type="project" value="InterPro"/>
</dbReference>
<keyword evidence="3" id="KW-0472">Membrane</keyword>
<dbReference type="InterPro" id="IPR001507">
    <property type="entry name" value="ZP_dom"/>
</dbReference>
<evidence type="ECO:0000259" key="6">
    <source>
        <dbReference type="PROSITE" id="PS51034"/>
    </source>
</evidence>
<dbReference type="PROSITE" id="PS50835">
    <property type="entry name" value="IG_LIKE"/>
    <property type="match status" value="1"/>
</dbReference>
<dbReference type="PROSITE" id="PS51034">
    <property type="entry name" value="ZP_2"/>
    <property type="match status" value="1"/>
</dbReference>
<dbReference type="InterPro" id="IPR013098">
    <property type="entry name" value="Ig_I-set"/>
</dbReference>